<evidence type="ECO:0000256" key="7">
    <source>
        <dbReference type="ARBA" id="ARBA00023053"/>
    </source>
</evidence>
<keyword evidence="8" id="KW-0406">Ion transport</keyword>
<evidence type="ECO:0000256" key="2">
    <source>
        <dbReference type="ARBA" id="ARBA00006434"/>
    </source>
</evidence>
<protein>
    <recommendedName>
        <fullName evidence="13">Sodium:solute symporter</fullName>
    </recommendedName>
</protein>
<feature type="transmembrane region" description="Helical" evidence="11">
    <location>
        <begin position="226"/>
        <end position="245"/>
    </location>
</feature>
<keyword evidence="9 11" id="KW-0472">Membrane</keyword>
<dbReference type="GO" id="GO:0005886">
    <property type="term" value="C:plasma membrane"/>
    <property type="evidence" value="ECO:0007669"/>
    <property type="project" value="UniProtKB-SubCell"/>
</dbReference>
<evidence type="ECO:0000256" key="9">
    <source>
        <dbReference type="ARBA" id="ARBA00023136"/>
    </source>
</evidence>
<comment type="similarity">
    <text evidence="2">Belongs to the sodium:solute symporter (SSF) (TC 2.A.21) family.</text>
</comment>
<dbReference type="PANTHER" id="PTHR42985:SF40">
    <property type="entry name" value="LD47995P-RELATED"/>
    <property type="match status" value="1"/>
</dbReference>
<feature type="transmembrane region" description="Helical" evidence="11">
    <location>
        <begin position="6"/>
        <end position="25"/>
    </location>
</feature>
<feature type="transmembrane region" description="Helical" evidence="11">
    <location>
        <begin position="170"/>
        <end position="191"/>
    </location>
</feature>
<evidence type="ECO:0000256" key="4">
    <source>
        <dbReference type="ARBA" id="ARBA00022475"/>
    </source>
</evidence>
<dbReference type="GO" id="GO:0015293">
    <property type="term" value="F:symporter activity"/>
    <property type="evidence" value="ECO:0007669"/>
    <property type="project" value="TreeGrafter"/>
</dbReference>
<accession>A0A0F8Z0R0</accession>
<keyword evidence="10" id="KW-0739">Sodium transport</keyword>
<evidence type="ECO:0000256" key="3">
    <source>
        <dbReference type="ARBA" id="ARBA00022448"/>
    </source>
</evidence>
<feature type="transmembrane region" description="Helical" evidence="11">
    <location>
        <begin position="257"/>
        <end position="277"/>
    </location>
</feature>
<evidence type="ECO:0000256" key="6">
    <source>
        <dbReference type="ARBA" id="ARBA00022989"/>
    </source>
</evidence>
<keyword evidence="7" id="KW-0915">Sodium</keyword>
<gene>
    <name evidence="12" type="ORF">LCGC14_3029250</name>
</gene>
<dbReference type="InterPro" id="IPR038377">
    <property type="entry name" value="Na/Glc_symporter_sf"/>
</dbReference>
<feature type="transmembrane region" description="Helical" evidence="11">
    <location>
        <begin position="125"/>
        <end position="150"/>
    </location>
</feature>
<dbReference type="InterPro" id="IPR051163">
    <property type="entry name" value="Sodium:Solute_Symporter_SSF"/>
</dbReference>
<evidence type="ECO:0008006" key="13">
    <source>
        <dbReference type="Google" id="ProtNLM"/>
    </source>
</evidence>
<dbReference type="PANTHER" id="PTHR42985">
    <property type="entry name" value="SODIUM-COUPLED MONOCARBOXYLATE TRANSPORTER"/>
    <property type="match status" value="1"/>
</dbReference>
<evidence type="ECO:0000256" key="8">
    <source>
        <dbReference type="ARBA" id="ARBA00023065"/>
    </source>
</evidence>
<evidence type="ECO:0000256" key="1">
    <source>
        <dbReference type="ARBA" id="ARBA00004651"/>
    </source>
</evidence>
<keyword evidence="6 11" id="KW-1133">Transmembrane helix</keyword>
<feature type="transmembrane region" description="Helical" evidence="11">
    <location>
        <begin position="308"/>
        <end position="330"/>
    </location>
</feature>
<sequence>PNANAMACVLIMGVLSIIYCTMGGLEAVIWTDTIQTFVLLGGALLCFGLMVAGTDGGAGRLVATAAADGKFRMANLHWDPTSASLALWIVILGGIGQNVSSYTGDQAVVQRYMTTPDTKRAAASIWIAAILAVPASFLFFGLGAALYVFYKTNPERLDPTFMTDQIFPLFIAEEVPVGIAGLIVAGIFAAAQSTVSTSMNSTATIVVTDFMRPLGVAGTERGYLNWARLVTFLFGVLGTLLGLLFVDPDKRSLFDEFLWVIGMFMGVLGGLFLLGILTKRANGWGALAGALSGTLATVLLKICTQVNGYIYAAVGIAVCFVVGYLVSLVVPGRKAIEGLTIYTMTSGAELAN</sequence>
<name>A0A0F8Z0R0_9ZZZZ</name>
<feature type="transmembrane region" description="Helical" evidence="11">
    <location>
        <begin position="37"/>
        <end position="54"/>
    </location>
</feature>
<evidence type="ECO:0000256" key="10">
    <source>
        <dbReference type="ARBA" id="ARBA00023201"/>
    </source>
</evidence>
<reference evidence="12" key="1">
    <citation type="journal article" date="2015" name="Nature">
        <title>Complex archaea that bridge the gap between prokaryotes and eukaryotes.</title>
        <authorList>
            <person name="Spang A."/>
            <person name="Saw J.H."/>
            <person name="Jorgensen S.L."/>
            <person name="Zaremba-Niedzwiedzka K."/>
            <person name="Martijn J."/>
            <person name="Lind A.E."/>
            <person name="van Eijk R."/>
            <person name="Schleper C."/>
            <person name="Guy L."/>
            <person name="Ettema T.J."/>
        </authorList>
    </citation>
    <scope>NUCLEOTIDE SEQUENCE</scope>
</reference>
<keyword evidence="4" id="KW-1003">Cell membrane</keyword>
<keyword evidence="3" id="KW-0813">Transport</keyword>
<organism evidence="12">
    <name type="scientific">marine sediment metagenome</name>
    <dbReference type="NCBI Taxonomy" id="412755"/>
    <lineage>
        <taxon>unclassified sequences</taxon>
        <taxon>metagenomes</taxon>
        <taxon>ecological metagenomes</taxon>
    </lineage>
</organism>
<comment type="subcellular location">
    <subcellularLocation>
        <location evidence="1">Cell membrane</location>
        <topology evidence="1">Multi-pass membrane protein</topology>
    </subcellularLocation>
</comment>
<comment type="caution">
    <text evidence="12">The sequence shown here is derived from an EMBL/GenBank/DDBJ whole genome shotgun (WGS) entry which is preliminary data.</text>
</comment>
<dbReference type="GO" id="GO:0006814">
    <property type="term" value="P:sodium ion transport"/>
    <property type="evidence" value="ECO:0007669"/>
    <property type="project" value="UniProtKB-KW"/>
</dbReference>
<dbReference type="Gene3D" id="1.20.1730.10">
    <property type="entry name" value="Sodium/glucose cotransporter"/>
    <property type="match status" value="1"/>
</dbReference>
<dbReference type="Pfam" id="PF00474">
    <property type="entry name" value="SSF"/>
    <property type="match status" value="1"/>
</dbReference>
<dbReference type="EMBL" id="LAZR01063212">
    <property type="protein sequence ID" value="KKK59949.1"/>
    <property type="molecule type" value="Genomic_DNA"/>
</dbReference>
<proteinExistence type="inferred from homology"/>
<evidence type="ECO:0000256" key="11">
    <source>
        <dbReference type="SAM" id="Phobius"/>
    </source>
</evidence>
<feature type="non-terminal residue" evidence="12">
    <location>
        <position position="1"/>
    </location>
</feature>
<feature type="transmembrane region" description="Helical" evidence="11">
    <location>
        <begin position="284"/>
        <end position="302"/>
    </location>
</feature>
<dbReference type="PROSITE" id="PS50283">
    <property type="entry name" value="NA_SOLUT_SYMP_3"/>
    <property type="match status" value="1"/>
</dbReference>
<dbReference type="AlphaFoldDB" id="A0A0F8Z0R0"/>
<keyword evidence="5 11" id="KW-0812">Transmembrane</keyword>
<evidence type="ECO:0000256" key="5">
    <source>
        <dbReference type="ARBA" id="ARBA00022692"/>
    </source>
</evidence>
<dbReference type="InterPro" id="IPR001734">
    <property type="entry name" value="Na/solute_symporter"/>
</dbReference>
<evidence type="ECO:0000313" key="12">
    <source>
        <dbReference type="EMBL" id="KKK59949.1"/>
    </source>
</evidence>